<dbReference type="PANTHER" id="PTHR13610">
    <property type="entry name" value="METHYLTRANSFERASE DOMAIN-CONTAINING PROTEIN"/>
    <property type="match status" value="1"/>
</dbReference>
<sequence>MSELFFNFVLLLLILIVFGSMMVASFRTAPWVPSRKKDLRRLIELAEIKKGEVVYELGSGDGRIVLELARRYEAKIIGYEISVIPYLISQIRLWLVNTFFVHRMKGEAKILYRDFFTADFSQADVLVFFLTPYGLKRLEKKFRLEMKRGSRIISYIFPLRIFSPKSISKPTKTSNPIYCYHF</sequence>
<evidence type="ECO:0008006" key="7">
    <source>
        <dbReference type="Google" id="ProtNLM"/>
    </source>
</evidence>
<accession>A0A2H0YWX4</accession>
<evidence type="ECO:0000313" key="6">
    <source>
        <dbReference type="Proteomes" id="UP000231542"/>
    </source>
</evidence>
<name>A0A2H0YWX4_9BACT</name>
<proteinExistence type="predicted"/>
<comment type="caution">
    <text evidence="5">The sequence shown here is derived from an EMBL/GenBank/DDBJ whole genome shotgun (WGS) entry which is preliminary data.</text>
</comment>
<dbReference type="PANTHER" id="PTHR13610:SF9">
    <property type="entry name" value="FI06469P"/>
    <property type="match status" value="1"/>
</dbReference>
<dbReference type="Gene3D" id="3.40.50.150">
    <property type="entry name" value="Vaccinia Virus protein VP39"/>
    <property type="match status" value="1"/>
</dbReference>
<dbReference type="EMBL" id="PEXU01000008">
    <property type="protein sequence ID" value="PIS42985.1"/>
    <property type="molecule type" value="Genomic_DNA"/>
</dbReference>
<dbReference type="AlphaFoldDB" id="A0A2H0YWX4"/>
<reference evidence="5 6" key="1">
    <citation type="submission" date="2017-09" db="EMBL/GenBank/DDBJ databases">
        <title>Depth-based differentiation of microbial function through sediment-hosted aquifers and enrichment of novel symbionts in the deep terrestrial subsurface.</title>
        <authorList>
            <person name="Probst A.J."/>
            <person name="Ladd B."/>
            <person name="Jarett J.K."/>
            <person name="Geller-Mcgrath D.E."/>
            <person name="Sieber C.M."/>
            <person name="Emerson J.B."/>
            <person name="Anantharaman K."/>
            <person name="Thomas B.C."/>
            <person name="Malmstrom R."/>
            <person name="Stieglmeier M."/>
            <person name="Klingl A."/>
            <person name="Woyke T."/>
            <person name="Ryan C.M."/>
            <person name="Banfield J.F."/>
        </authorList>
    </citation>
    <scope>NUCLEOTIDE SEQUENCE [LARGE SCALE GENOMIC DNA]</scope>
    <source>
        <strain evidence="5">CG08_land_8_20_14_0_20_40_16</strain>
    </source>
</reference>
<evidence type="ECO:0000256" key="1">
    <source>
        <dbReference type="ARBA" id="ARBA00022603"/>
    </source>
</evidence>
<evidence type="ECO:0000256" key="2">
    <source>
        <dbReference type="ARBA" id="ARBA00022679"/>
    </source>
</evidence>
<feature type="transmembrane region" description="Helical" evidence="4">
    <location>
        <begin position="6"/>
        <end position="26"/>
    </location>
</feature>
<dbReference type="Proteomes" id="UP000231542">
    <property type="component" value="Unassembled WGS sequence"/>
</dbReference>
<evidence type="ECO:0000256" key="3">
    <source>
        <dbReference type="ARBA" id="ARBA00022691"/>
    </source>
</evidence>
<keyword evidence="4" id="KW-0812">Transmembrane</keyword>
<gene>
    <name evidence="5" type="ORF">COT24_00640</name>
</gene>
<keyword evidence="4" id="KW-0472">Membrane</keyword>
<dbReference type="SUPFAM" id="SSF53335">
    <property type="entry name" value="S-adenosyl-L-methionine-dependent methyltransferases"/>
    <property type="match status" value="1"/>
</dbReference>
<dbReference type="GO" id="GO:0016279">
    <property type="term" value="F:protein-lysine N-methyltransferase activity"/>
    <property type="evidence" value="ECO:0007669"/>
    <property type="project" value="InterPro"/>
</dbReference>
<dbReference type="InterPro" id="IPR029063">
    <property type="entry name" value="SAM-dependent_MTases_sf"/>
</dbReference>
<dbReference type="GO" id="GO:0032259">
    <property type="term" value="P:methylation"/>
    <property type="evidence" value="ECO:0007669"/>
    <property type="project" value="UniProtKB-KW"/>
</dbReference>
<keyword evidence="4" id="KW-1133">Transmembrane helix</keyword>
<evidence type="ECO:0000313" key="5">
    <source>
        <dbReference type="EMBL" id="PIS42985.1"/>
    </source>
</evidence>
<protein>
    <recommendedName>
        <fullName evidence="7">DOT1 domain-containing protein</fullName>
    </recommendedName>
</protein>
<keyword evidence="2" id="KW-0808">Transferase</keyword>
<evidence type="ECO:0000256" key="4">
    <source>
        <dbReference type="SAM" id="Phobius"/>
    </source>
</evidence>
<organism evidence="5 6">
    <name type="scientific">Candidatus Kerfeldbacteria bacterium CG08_land_8_20_14_0_20_40_16</name>
    <dbReference type="NCBI Taxonomy" id="2014244"/>
    <lineage>
        <taxon>Bacteria</taxon>
        <taxon>Candidatus Kerfeldiibacteriota</taxon>
    </lineage>
</organism>
<keyword evidence="3" id="KW-0949">S-adenosyl-L-methionine</keyword>
<dbReference type="InterPro" id="IPR026170">
    <property type="entry name" value="FAM173A/B"/>
</dbReference>
<keyword evidence="1" id="KW-0489">Methyltransferase</keyword>
<dbReference type="CDD" id="cd02440">
    <property type="entry name" value="AdoMet_MTases"/>
    <property type="match status" value="1"/>
</dbReference>